<dbReference type="PANTHER" id="PTHR35535:SF1">
    <property type="entry name" value="HEAT SHOCK PROTEIN HSLJ"/>
    <property type="match status" value="1"/>
</dbReference>
<feature type="non-terminal residue" evidence="2">
    <location>
        <position position="1"/>
    </location>
</feature>
<protein>
    <submittedName>
        <fullName evidence="2">META domain-containing protein</fullName>
    </submittedName>
</protein>
<dbReference type="InterPro" id="IPR053147">
    <property type="entry name" value="Hsp_HslJ-like"/>
</dbReference>
<name>A0AAJ2H5F5_9HYPH</name>
<gene>
    <name evidence="2" type="ORF">RJJ65_36690</name>
</gene>
<dbReference type="InterPro" id="IPR005184">
    <property type="entry name" value="DUF306_Meta_HslJ"/>
</dbReference>
<organism evidence="2 3">
    <name type="scientific">Rhizobium hidalgonense</name>
    <dbReference type="NCBI Taxonomy" id="1538159"/>
    <lineage>
        <taxon>Bacteria</taxon>
        <taxon>Pseudomonadati</taxon>
        <taxon>Pseudomonadota</taxon>
        <taxon>Alphaproteobacteria</taxon>
        <taxon>Hyphomicrobiales</taxon>
        <taxon>Rhizobiaceae</taxon>
        <taxon>Rhizobium/Agrobacterium group</taxon>
        <taxon>Rhizobium</taxon>
    </lineage>
</organism>
<dbReference type="AlphaFoldDB" id="A0AAJ2H5F5"/>
<feature type="non-terminal residue" evidence="2">
    <location>
        <position position="174"/>
    </location>
</feature>
<comment type="caution">
    <text evidence="2">The sequence shown here is derived from an EMBL/GenBank/DDBJ whole genome shotgun (WGS) entry which is preliminary data.</text>
</comment>
<reference evidence="2" key="1">
    <citation type="submission" date="2023-04" db="EMBL/GenBank/DDBJ databases">
        <title>Genomic characterization of faba bean (Vicia faba) microsymbionts in Mexican soils.</title>
        <authorList>
            <person name="Rivera Orduna F.N."/>
            <person name="Guevara-Luna J."/>
            <person name="Yan J."/>
            <person name="Arroyo-Herrera I."/>
            <person name="Li Y."/>
            <person name="Vasquez-Murrieta M.S."/>
            <person name="Wang E.T."/>
        </authorList>
    </citation>
    <scope>NUCLEOTIDE SEQUENCE</scope>
    <source>
        <strain evidence="2">CH26</strain>
    </source>
</reference>
<dbReference type="EMBL" id="JAVLSF010000442">
    <property type="protein sequence ID" value="MDR9778076.1"/>
    <property type="molecule type" value="Genomic_DNA"/>
</dbReference>
<dbReference type="PANTHER" id="PTHR35535">
    <property type="entry name" value="HEAT SHOCK PROTEIN HSLJ"/>
    <property type="match status" value="1"/>
</dbReference>
<dbReference type="Proteomes" id="UP001268610">
    <property type="component" value="Unassembled WGS sequence"/>
</dbReference>
<dbReference type="Pfam" id="PF03724">
    <property type="entry name" value="META"/>
    <property type="match status" value="1"/>
</dbReference>
<dbReference type="RefSeq" id="WP_310866207.1">
    <property type="nucleotide sequence ID" value="NZ_JAVLSF010000442.1"/>
</dbReference>
<dbReference type="Gene3D" id="2.40.128.270">
    <property type="match status" value="1"/>
</dbReference>
<evidence type="ECO:0000313" key="2">
    <source>
        <dbReference type="EMBL" id="MDR9778076.1"/>
    </source>
</evidence>
<dbReference type="InterPro" id="IPR038670">
    <property type="entry name" value="HslJ-like_sf"/>
</dbReference>
<accession>A0AAJ2H5F5</accession>
<evidence type="ECO:0000259" key="1">
    <source>
        <dbReference type="Pfam" id="PF03724"/>
    </source>
</evidence>
<evidence type="ECO:0000313" key="3">
    <source>
        <dbReference type="Proteomes" id="UP001268610"/>
    </source>
</evidence>
<proteinExistence type="predicted"/>
<sequence>PTQQSLSYQLPAYSWQLVNATNAKNQRIDSLFVRADMPLTLNFQNNRISVLNSCNNMSGTFNLSGNNLTTKHIASTMMACATPLDQLDRQVSQLIAGKTTVEIYPKQPNAKRTPELTLTTTQGDTLTFKGIATPETLYGSKAETIFLEIAPETKTCSAGTRQMDCLQIKEVNYD</sequence>
<feature type="domain" description="DUF306" evidence="1">
    <location>
        <begin position="11"/>
        <end position="128"/>
    </location>
</feature>